<evidence type="ECO:0000256" key="1">
    <source>
        <dbReference type="SAM" id="Phobius"/>
    </source>
</evidence>
<keyword evidence="1" id="KW-1133">Transmembrane helix</keyword>
<accession>A0A7S2DF11</accession>
<keyword evidence="1" id="KW-0812">Transmembrane</keyword>
<organism evidence="2">
    <name type="scientific">Octactis speculum</name>
    <dbReference type="NCBI Taxonomy" id="3111310"/>
    <lineage>
        <taxon>Eukaryota</taxon>
        <taxon>Sar</taxon>
        <taxon>Stramenopiles</taxon>
        <taxon>Ochrophyta</taxon>
        <taxon>Dictyochophyceae</taxon>
        <taxon>Dictyochales</taxon>
        <taxon>Dictyochaceae</taxon>
        <taxon>Octactis</taxon>
    </lineage>
</organism>
<dbReference type="EMBL" id="HBGS01042203">
    <property type="protein sequence ID" value="CAD9452473.1"/>
    <property type="molecule type" value="Transcribed_RNA"/>
</dbReference>
<feature type="transmembrane region" description="Helical" evidence="1">
    <location>
        <begin position="196"/>
        <end position="212"/>
    </location>
</feature>
<protein>
    <submittedName>
        <fullName evidence="2">Uncharacterized protein</fullName>
    </submittedName>
</protein>
<sequence>MPALSGNDNFDGSAFSTDSLFVILILTALIFGLCPHTMPFMGPDGECGTFYQGEYSIHLPGLAVMQPIPLTQFLSIIFSWTALVIPFCHIWSYLWVRRCIQKRSSGDDFVGKPPSNDIPFEKLKPFAKNNHDKSQLDPSDEDVFADKKFKPNECLKEHDQFKLWRWKSTGKKTASLSRGKLMAELESFSERKYDRIVYAILVFVMLMMWSIGEHVPRTTDEVYASGCDATRSRSPLRSVVQRGAINVPNTRRIAH</sequence>
<reference evidence="2" key="1">
    <citation type="submission" date="2021-01" db="EMBL/GenBank/DDBJ databases">
        <authorList>
            <person name="Corre E."/>
            <person name="Pelletier E."/>
            <person name="Niang G."/>
            <person name="Scheremetjew M."/>
            <person name="Finn R."/>
            <person name="Kale V."/>
            <person name="Holt S."/>
            <person name="Cochrane G."/>
            <person name="Meng A."/>
            <person name="Brown T."/>
            <person name="Cohen L."/>
        </authorList>
    </citation>
    <scope>NUCLEOTIDE SEQUENCE</scope>
    <source>
        <strain evidence="2">CCMP1381</strain>
    </source>
</reference>
<feature type="transmembrane region" description="Helical" evidence="1">
    <location>
        <begin position="73"/>
        <end position="96"/>
    </location>
</feature>
<dbReference type="AlphaFoldDB" id="A0A7S2DF11"/>
<gene>
    <name evidence="2" type="ORF">DSPE1174_LOCUS21740</name>
</gene>
<evidence type="ECO:0000313" key="2">
    <source>
        <dbReference type="EMBL" id="CAD9452473.1"/>
    </source>
</evidence>
<proteinExistence type="predicted"/>
<feature type="transmembrane region" description="Helical" evidence="1">
    <location>
        <begin position="12"/>
        <end position="33"/>
    </location>
</feature>
<name>A0A7S2DF11_9STRA</name>
<keyword evidence="1" id="KW-0472">Membrane</keyword>